<proteinExistence type="predicted"/>
<dbReference type="PANTHER" id="PTHR32071:SF113">
    <property type="entry name" value="ALGINATE BIOSYNTHESIS TRANSCRIPTIONAL REGULATORY PROTEIN ALGB"/>
    <property type="match status" value="1"/>
</dbReference>
<evidence type="ECO:0000256" key="3">
    <source>
        <dbReference type="ARBA" id="ARBA00023015"/>
    </source>
</evidence>
<evidence type="ECO:0000313" key="10">
    <source>
        <dbReference type="Proteomes" id="UP000193136"/>
    </source>
</evidence>
<dbReference type="Gene3D" id="1.10.10.60">
    <property type="entry name" value="Homeodomain-like"/>
    <property type="match status" value="1"/>
</dbReference>
<comment type="caution">
    <text evidence="9">The sequence shown here is derived from an EMBL/GenBank/DDBJ whole genome shotgun (WGS) entry which is preliminary data.</text>
</comment>
<evidence type="ECO:0000313" key="9">
    <source>
        <dbReference type="EMBL" id="ORJ60483.1"/>
    </source>
</evidence>
<dbReference type="InterPro" id="IPR025662">
    <property type="entry name" value="Sigma_54_int_dom_ATP-bd_1"/>
</dbReference>
<dbReference type="SUPFAM" id="SSF52540">
    <property type="entry name" value="P-loop containing nucleoside triphosphate hydrolases"/>
    <property type="match status" value="1"/>
</dbReference>
<keyword evidence="5" id="KW-0804">Transcription</keyword>
<dbReference type="EMBL" id="NAAD01000008">
    <property type="protein sequence ID" value="ORJ60483.1"/>
    <property type="molecule type" value="Genomic_DNA"/>
</dbReference>
<evidence type="ECO:0000256" key="5">
    <source>
        <dbReference type="ARBA" id="ARBA00023163"/>
    </source>
</evidence>
<dbReference type="PROSITE" id="PS50110">
    <property type="entry name" value="RESPONSE_REGULATORY"/>
    <property type="match status" value="1"/>
</dbReference>
<dbReference type="InterPro" id="IPR001789">
    <property type="entry name" value="Sig_transdc_resp-reg_receiver"/>
</dbReference>
<feature type="domain" description="Response regulatory" evidence="8">
    <location>
        <begin position="7"/>
        <end position="121"/>
    </location>
</feature>
<sequence>MPERGGTILVVDDDAGLRRVIQHNLEEAGYNVMLAEDGETGFRLFQQTHPRLVLTDVRMGGLGGLELLTRIKAYSPDALVVVVTAFGSLEEAVKAIRLGAYDYLGKPFSREQLVLAVSKALAFQGLTRENRKLKAALSSRKHRVLLGDSPQMQAVHNLIRRMATAEAPVLILGESGTGKELVARQLHRQGARRKGPFVVVNCAAIPEKLLESELFGHLRGAFPGAARNHRGKFDQADGGTLFLDEVGELPAELQSKLLHVLRENEITPVGGKAHRINVRVISATNRNLETEISCGRFCRNLYSRLAVLPLSLPPLRDREEDIPLLAQHFLDRYSGDRNLSLSREALSALQCYPWPGNVRELENLMERLAILARADLVERDELPLKILTCGMSGARRVVHLPPDGYSLEEIEKQAILQALALCSWNRTRAAEFLRISSPLLTSRIEKYDLVPEQREAAGISLESS</sequence>
<dbReference type="GO" id="GO:0043565">
    <property type="term" value="F:sequence-specific DNA binding"/>
    <property type="evidence" value="ECO:0007669"/>
    <property type="project" value="InterPro"/>
</dbReference>
<evidence type="ECO:0000256" key="2">
    <source>
        <dbReference type="ARBA" id="ARBA00022840"/>
    </source>
</evidence>
<accession>A0A1X0Y5R1</accession>
<dbReference type="PROSITE" id="PS00676">
    <property type="entry name" value="SIGMA54_INTERACT_2"/>
    <property type="match status" value="1"/>
</dbReference>
<evidence type="ECO:0000256" key="1">
    <source>
        <dbReference type="ARBA" id="ARBA00022741"/>
    </source>
</evidence>
<dbReference type="Proteomes" id="UP000193136">
    <property type="component" value="Unassembled WGS sequence"/>
</dbReference>
<keyword evidence="4 9" id="KW-0238">DNA-binding</keyword>
<dbReference type="Pfam" id="PF25601">
    <property type="entry name" value="AAA_lid_14"/>
    <property type="match status" value="1"/>
</dbReference>
<feature type="domain" description="Sigma-54 factor interaction" evidence="7">
    <location>
        <begin position="145"/>
        <end position="370"/>
    </location>
</feature>
<dbReference type="SMART" id="SM00448">
    <property type="entry name" value="REC"/>
    <property type="match status" value="1"/>
</dbReference>
<keyword evidence="1" id="KW-0547">Nucleotide-binding</keyword>
<dbReference type="OrthoDB" id="5514345at2"/>
<dbReference type="InterPro" id="IPR011006">
    <property type="entry name" value="CheY-like_superfamily"/>
</dbReference>
<evidence type="ECO:0000259" key="8">
    <source>
        <dbReference type="PROSITE" id="PS50110"/>
    </source>
</evidence>
<evidence type="ECO:0000256" key="4">
    <source>
        <dbReference type="ARBA" id="ARBA00023125"/>
    </source>
</evidence>
<dbReference type="Gene3D" id="3.40.50.300">
    <property type="entry name" value="P-loop containing nucleotide triphosphate hydrolases"/>
    <property type="match status" value="1"/>
</dbReference>
<dbReference type="RefSeq" id="WP_085010238.1">
    <property type="nucleotide sequence ID" value="NZ_NAAD01000008.1"/>
</dbReference>
<dbReference type="GO" id="GO:0006355">
    <property type="term" value="P:regulation of DNA-templated transcription"/>
    <property type="evidence" value="ECO:0007669"/>
    <property type="project" value="InterPro"/>
</dbReference>
<dbReference type="Pfam" id="PF00072">
    <property type="entry name" value="Response_reg"/>
    <property type="match status" value="1"/>
</dbReference>
<dbReference type="Gene3D" id="3.40.50.2300">
    <property type="match status" value="1"/>
</dbReference>
<dbReference type="Pfam" id="PF00158">
    <property type="entry name" value="Sigma54_activat"/>
    <property type="match status" value="1"/>
</dbReference>
<dbReference type="InterPro" id="IPR058031">
    <property type="entry name" value="AAA_lid_NorR"/>
</dbReference>
<dbReference type="PRINTS" id="PR01590">
    <property type="entry name" value="HTHFIS"/>
</dbReference>
<evidence type="ECO:0000259" key="7">
    <source>
        <dbReference type="PROSITE" id="PS50045"/>
    </source>
</evidence>
<dbReference type="InterPro" id="IPR009057">
    <property type="entry name" value="Homeodomain-like_sf"/>
</dbReference>
<name>A0A1X0Y5R1_9BACT</name>
<dbReference type="SUPFAM" id="SSF52172">
    <property type="entry name" value="CheY-like"/>
    <property type="match status" value="1"/>
</dbReference>
<dbReference type="InterPro" id="IPR027417">
    <property type="entry name" value="P-loop_NTPase"/>
</dbReference>
<dbReference type="AlphaFoldDB" id="A0A1X0Y5R1"/>
<keyword evidence="6" id="KW-0597">Phosphoprotein</keyword>
<organism evidence="9 10">
    <name type="scientific">Geothermobacter hydrogeniphilus</name>
    <dbReference type="NCBI Taxonomy" id="1969733"/>
    <lineage>
        <taxon>Bacteria</taxon>
        <taxon>Pseudomonadati</taxon>
        <taxon>Thermodesulfobacteriota</taxon>
        <taxon>Desulfuromonadia</taxon>
        <taxon>Desulfuromonadales</taxon>
        <taxon>Geothermobacteraceae</taxon>
        <taxon>Geothermobacter</taxon>
    </lineage>
</organism>
<dbReference type="PROSITE" id="PS00675">
    <property type="entry name" value="SIGMA54_INTERACT_1"/>
    <property type="match status" value="1"/>
</dbReference>
<keyword evidence="3" id="KW-0805">Transcription regulation</keyword>
<dbReference type="Gene3D" id="1.10.8.60">
    <property type="match status" value="1"/>
</dbReference>
<keyword evidence="2" id="KW-0067">ATP-binding</keyword>
<dbReference type="PANTHER" id="PTHR32071">
    <property type="entry name" value="TRANSCRIPTIONAL REGULATORY PROTEIN"/>
    <property type="match status" value="1"/>
</dbReference>
<dbReference type="Pfam" id="PF02954">
    <property type="entry name" value="HTH_8"/>
    <property type="match status" value="1"/>
</dbReference>
<dbReference type="FunFam" id="3.40.50.300:FF:000006">
    <property type="entry name" value="DNA-binding transcriptional regulator NtrC"/>
    <property type="match status" value="1"/>
</dbReference>
<dbReference type="InterPro" id="IPR002078">
    <property type="entry name" value="Sigma_54_int"/>
</dbReference>
<evidence type="ECO:0000256" key="6">
    <source>
        <dbReference type="PROSITE-ProRule" id="PRU00169"/>
    </source>
</evidence>
<feature type="modified residue" description="4-aspartylphosphate" evidence="6">
    <location>
        <position position="56"/>
    </location>
</feature>
<dbReference type="InterPro" id="IPR025944">
    <property type="entry name" value="Sigma_54_int_dom_CS"/>
</dbReference>
<dbReference type="SMART" id="SM00382">
    <property type="entry name" value="AAA"/>
    <property type="match status" value="1"/>
</dbReference>
<dbReference type="SUPFAM" id="SSF46689">
    <property type="entry name" value="Homeodomain-like"/>
    <property type="match status" value="1"/>
</dbReference>
<dbReference type="GO" id="GO:0005524">
    <property type="term" value="F:ATP binding"/>
    <property type="evidence" value="ECO:0007669"/>
    <property type="project" value="UniProtKB-KW"/>
</dbReference>
<dbReference type="GO" id="GO:0000160">
    <property type="term" value="P:phosphorelay signal transduction system"/>
    <property type="evidence" value="ECO:0007669"/>
    <property type="project" value="InterPro"/>
</dbReference>
<keyword evidence="10" id="KW-1185">Reference proteome</keyword>
<protein>
    <submittedName>
        <fullName evidence="9">DNA-binding response regulator</fullName>
    </submittedName>
</protein>
<gene>
    <name evidence="9" type="ORF">B5V00_07935</name>
</gene>
<reference evidence="9 10" key="1">
    <citation type="submission" date="2017-03" db="EMBL/GenBank/DDBJ databases">
        <title>Genome sequence of Geothermobacter sp. EPR-M, Deep-Sea Iron Reducer.</title>
        <authorList>
            <person name="Tully B."/>
            <person name="Savalia P."/>
            <person name="Abuyen K."/>
            <person name="Baughan C."/>
            <person name="Romero E."/>
            <person name="Ronkowski C."/>
            <person name="Torres B."/>
            <person name="Tremblay J."/>
            <person name="Trujillo A."/>
            <person name="Tyler M."/>
            <person name="Perez-Rodriguez I."/>
            <person name="Amend J."/>
        </authorList>
    </citation>
    <scope>NUCLEOTIDE SEQUENCE [LARGE SCALE GENOMIC DNA]</scope>
    <source>
        <strain evidence="9 10">EPR-M</strain>
    </source>
</reference>
<dbReference type="CDD" id="cd00009">
    <property type="entry name" value="AAA"/>
    <property type="match status" value="1"/>
</dbReference>
<dbReference type="STRING" id="1969733.B5V00_07935"/>
<dbReference type="InterPro" id="IPR003593">
    <property type="entry name" value="AAA+_ATPase"/>
</dbReference>
<dbReference type="PROSITE" id="PS50045">
    <property type="entry name" value="SIGMA54_INTERACT_4"/>
    <property type="match status" value="1"/>
</dbReference>
<dbReference type="InterPro" id="IPR002197">
    <property type="entry name" value="HTH_Fis"/>
</dbReference>
<dbReference type="PROSITE" id="PS00688">
    <property type="entry name" value="SIGMA54_INTERACT_3"/>
    <property type="match status" value="1"/>
</dbReference>
<dbReference type="InterPro" id="IPR025943">
    <property type="entry name" value="Sigma_54_int_dom_ATP-bd_2"/>
</dbReference>